<evidence type="ECO:0000256" key="4">
    <source>
        <dbReference type="ARBA" id="ARBA00022839"/>
    </source>
</evidence>
<dbReference type="GO" id="GO:0008855">
    <property type="term" value="F:exodeoxyribonuclease VII activity"/>
    <property type="evidence" value="ECO:0007669"/>
    <property type="project" value="UniProtKB-EC"/>
</dbReference>
<evidence type="ECO:0000259" key="6">
    <source>
        <dbReference type="Pfam" id="PF13742"/>
    </source>
</evidence>
<evidence type="ECO:0000256" key="1">
    <source>
        <dbReference type="ARBA" id="ARBA00022490"/>
    </source>
</evidence>
<dbReference type="InterPro" id="IPR020579">
    <property type="entry name" value="Exonuc_VII_lsu_C"/>
</dbReference>
<keyword evidence="3 7" id="KW-0378">Hydrolase</keyword>
<evidence type="ECO:0000256" key="3">
    <source>
        <dbReference type="ARBA" id="ARBA00022801"/>
    </source>
</evidence>
<dbReference type="GO" id="GO:0003676">
    <property type="term" value="F:nucleic acid binding"/>
    <property type="evidence" value="ECO:0007669"/>
    <property type="project" value="InterPro"/>
</dbReference>
<reference evidence="7 8" key="1">
    <citation type="submission" date="2020-06" db="EMBL/GenBank/DDBJ databases">
        <title>Methanofollis fontis sp. nov., a methanogen isolated from marine sediments near a cold seep at Four-Way Closure Ridge offshore southwestern Taiwan.</title>
        <authorList>
            <person name="Chen S.-C."/>
            <person name="Teng N.-H."/>
            <person name="Lin Y.-S."/>
            <person name="Lai M.-C."/>
            <person name="Chen H.-H."/>
            <person name="Wang C.-C."/>
        </authorList>
    </citation>
    <scope>NUCLEOTIDE SEQUENCE [LARGE SCALE GENOMIC DNA]</scope>
    <source>
        <strain evidence="7 8">DSM 2702</strain>
    </source>
</reference>
<accession>A0A7K4HQW1</accession>
<dbReference type="InterPro" id="IPR003753">
    <property type="entry name" value="Exonuc_VII_L"/>
</dbReference>
<sequence length="413" mass="44368">MGLFPGLPVDGQAAVLTVAEVTGIIRGALDIPALAGCWVRGEVTGCKRSAAGHFFFSLSETRGGKSAVIPAVMFRGNAAALPFDPADGMDVLAFGTVDFYEAQGKCQLYVEDLRRAGEGEKHLLVERWKKELAAEGLFDPGRKKGVPAFPRRIAVVTSATGAVLHDITNVLSRRYPVEVILSPTAVQGDLAHIEIAAAIGRADGLADVMIVGRGGGSFEDLFPFNRPEVVRAIAACTTPVISAVGHEVDTTLADLAADLRAPTPSAAAELAVPDRADLLAGLGRDRVRLSDGMFRQIERRRDELENLRLRLRPDRYRRRIAEQRQGLSDLEERIVRGCMQGVERRGLALSEMKARLRADNPFAPLQRGYALATKSGAVVGSVRGLLPGDRIALRLADGGCTVVVEDVYDAEDL</sequence>
<dbReference type="GO" id="GO:0009318">
    <property type="term" value="C:exodeoxyribonuclease VII complex"/>
    <property type="evidence" value="ECO:0007669"/>
    <property type="project" value="InterPro"/>
</dbReference>
<dbReference type="InterPro" id="IPR025824">
    <property type="entry name" value="OB-fold_nuc-bd_dom"/>
</dbReference>
<dbReference type="HAMAP" id="MF_00378">
    <property type="entry name" value="Exonuc_7_L"/>
    <property type="match status" value="1"/>
</dbReference>
<dbReference type="PANTHER" id="PTHR30008">
    <property type="entry name" value="EXODEOXYRIBONUCLEASE 7 LARGE SUBUNIT"/>
    <property type="match status" value="1"/>
</dbReference>
<dbReference type="GO" id="GO:0006308">
    <property type="term" value="P:DNA catabolic process"/>
    <property type="evidence" value="ECO:0007669"/>
    <property type="project" value="InterPro"/>
</dbReference>
<dbReference type="CDD" id="cd04489">
    <property type="entry name" value="ExoVII_LU_OBF"/>
    <property type="match status" value="1"/>
</dbReference>
<feature type="domain" description="Exonuclease VII large subunit C-terminal" evidence="5">
    <location>
        <begin position="137"/>
        <end position="359"/>
    </location>
</feature>
<dbReference type="EMBL" id="JABXWR010000001">
    <property type="protein sequence ID" value="NVO67646.1"/>
    <property type="molecule type" value="Genomic_DNA"/>
</dbReference>
<keyword evidence="2" id="KW-0540">Nuclease</keyword>
<proteinExistence type="inferred from homology"/>
<protein>
    <submittedName>
        <fullName evidence="7">Exodeoxyribonuclease VII large subunit</fullName>
        <ecNumber evidence="7">3.1.11.6</ecNumber>
    </submittedName>
</protein>
<evidence type="ECO:0000313" key="8">
    <source>
        <dbReference type="Proteomes" id="UP000570823"/>
    </source>
</evidence>
<name>A0A7K4HQW1_9EURY</name>
<gene>
    <name evidence="7" type="primary">xseA</name>
    <name evidence="7" type="ORF">HWN36_10070</name>
</gene>
<evidence type="ECO:0000256" key="2">
    <source>
        <dbReference type="ARBA" id="ARBA00022722"/>
    </source>
</evidence>
<dbReference type="Pfam" id="PF13742">
    <property type="entry name" value="tRNA_anti_2"/>
    <property type="match status" value="1"/>
</dbReference>
<feature type="domain" description="OB-fold nucleic acid binding" evidence="6">
    <location>
        <begin position="16"/>
        <end position="113"/>
    </location>
</feature>
<dbReference type="AlphaFoldDB" id="A0A7K4HQW1"/>
<dbReference type="Pfam" id="PF02601">
    <property type="entry name" value="Exonuc_VII_L"/>
    <property type="match status" value="1"/>
</dbReference>
<evidence type="ECO:0000313" key="7">
    <source>
        <dbReference type="EMBL" id="NVO67646.1"/>
    </source>
</evidence>
<keyword evidence="8" id="KW-1185">Reference proteome</keyword>
<dbReference type="NCBIfam" id="TIGR00237">
    <property type="entry name" value="xseA"/>
    <property type="match status" value="1"/>
</dbReference>
<keyword evidence="1" id="KW-0963">Cytoplasm</keyword>
<dbReference type="RefSeq" id="WP_176789211.1">
    <property type="nucleotide sequence ID" value="NZ_JABXWR010000001.1"/>
</dbReference>
<keyword evidence="4" id="KW-0269">Exonuclease</keyword>
<dbReference type="EC" id="3.1.11.6" evidence="7"/>
<dbReference type="Proteomes" id="UP000570823">
    <property type="component" value="Unassembled WGS sequence"/>
</dbReference>
<organism evidence="7 8">
    <name type="scientific">Methanofollis tationis</name>
    <dbReference type="NCBI Taxonomy" id="81417"/>
    <lineage>
        <taxon>Archaea</taxon>
        <taxon>Methanobacteriati</taxon>
        <taxon>Methanobacteriota</taxon>
        <taxon>Stenosarchaea group</taxon>
        <taxon>Methanomicrobia</taxon>
        <taxon>Methanomicrobiales</taxon>
        <taxon>Methanomicrobiaceae</taxon>
        <taxon>Methanofollis</taxon>
    </lineage>
</organism>
<comment type="caution">
    <text evidence="7">The sequence shown here is derived from an EMBL/GenBank/DDBJ whole genome shotgun (WGS) entry which is preliminary data.</text>
</comment>
<dbReference type="OrthoDB" id="60263at2157"/>
<dbReference type="PANTHER" id="PTHR30008:SF0">
    <property type="entry name" value="EXODEOXYRIBONUCLEASE 7 LARGE SUBUNIT"/>
    <property type="match status" value="1"/>
</dbReference>
<evidence type="ECO:0000259" key="5">
    <source>
        <dbReference type="Pfam" id="PF02601"/>
    </source>
</evidence>